<keyword evidence="2" id="KW-0812">Transmembrane</keyword>
<organism evidence="4 5">
    <name type="scientific">Idiomarina abyssalis</name>
    <dbReference type="NCBI Taxonomy" id="86102"/>
    <lineage>
        <taxon>Bacteria</taxon>
        <taxon>Pseudomonadati</taxon>
        <taxon>Pseudomonadota</taxon>
        <taxon>Gammaproteobacteria</taxon>
        <taxon>Alteromonadales</taxon>
        <taxon>Idiomarinaceae</taxon>
        <taxon>Idiomarina</taxon>
    </lineage>
</organism>
<sequence length="52" mass="6002">MDEYLVWLLILLVLGVVISNIMVLKYTAKFKWPGTKSSKTEDDSDQEPDKKD</sequence>
<name>A0A8I1GA89_9GAMM</name>
<evidence type="ECO:0000256" key="1">
    <source>
        <dbReference type="SAM" id="MobiDB-lite"/>
    </source>
</evidence>
<proteinExistence type="predicted"/>
<gene>
    <name evidence="3" type="ORF">JHC10_09820</name>
    <name evidence="4" type="ORF">JHC11_01890</name>
</gene>
<evidence type="ECO:0000313" key="3">
    <source>
        <dbReference type="EMBL" id="MBJ7267233.1"/>
    </source>
</evidence>
<comment type="caution">
    <text evidence="4">The sequence shown here is derived from an EMBL/GenBank/DDBJ whole genome shotgun (WGS) entry which is preliminary data.</text>
</comment>
<dbReference type="RefSeq" id="WP_054487465.1">
    <property type="nucleotide sequence ID" value="NZ_CAXAWT010000002.1"/>
</dbReference>
<dbReference type="InterPro" id="IPR021550">
    <property type="entry name" value="DUF2897"/>
</dbReference>
<dbReference type="Proteomes" id="UP000621390">
    <property type="component" value="Unassembled WGS sequence"/>
</dbReference>
<feature type="transmembrane region" description="Helical" evidence="2">
    <location>
        <begin position="6"/>
        <end position="28"/>
    </location>
</feature>
<dbReference type="EMBL" id="JAEMOP010000002">
    <property type="protein sequence ID" value="MBJ7314756.1"/>
    <property type="molecule type" value="Genomic_DNA"/>
</dbReference>
<evidence type="ECO:0000313" key="5">
    <source>
        <dbReference type="Proteomes" id="UP000621390"/>
    </source>
</evidence>
<dbReference type="AlphaFoldDB" id="A0A8I1GA89"/>
<dbReference type="OrthoDB" id="6241347at2"/>
<reference evidence="4 6" key="1">
    <citation type="submission" date="2020-09" db="EMBL/GenBank/DDBJ databases">
        <title>Draft Genomes of Bacterial Isolates from North Pond Shallow Sediments.</title>
        <authorList>
            <person name="Kiel Reese B."/>
            <person name="Mullis M."/>
            <person name="Weisend R.E."/>
        </authorList>
    </citation>
    <scope>NUCLEOTIDE SEQUENCE</scope>
    <source>
        <strain evidence="4">KJE-2</strain>
        <strain evidence="3 6">KJE-3</strain>
    </source>
</reference>
<keyword evidence="6" id="KW-1185">Reference proteome</keyword>
<dbReference type="Pfam" id="PF11446">
    <property type="entry name" value="DUF2897"/>
    <property type="match status" value="1"/>
</dbReference>
<dbReference type="Proteomes" id="UP000655994">
    <property type="component" value="Unassembled WGS sequence"/>
</dbReference>
<protein>
    <submittedName>
        <fullName evidence="4">DUF2897 family protein</fullName>
    </submittedName>
</protein>
<keyword evidence="2" id="KW-0472">Membrane</keyword>
<dbReference type="EMBL" id="JAEMOS010000030">
    <property type="protein sequence ID" value="MBJ7267233.1"/>
    <property type="molecule type" value="Genomic_DNA"/>
</dbReference>
<evidence type="ECO:0000256" key="2">
    <source>
        <dbReference type="SAM" id="Phobius"/>
    </source>
</evidence>
<evidence type="ECO:0000313" key="4">
    <source>
        <dbReference type="EMBL" id="MBJ7314756.1"/>
    </source>
</evidence>
<keyword evidence="2" id="KW-1133">Transmembrane helix</keyword>
<dbReference type="GeneID" id="78251899"/>
<evidence type="ECO:0000313" key="6">
    <source>
        <dbReference type="Proteomes" id="UP000655994"/>
    </source>
</evidence>
<feature type="region of interest" description="Disordered" evidence="1">
    <location>
        <begin position="33"/>
        <end position="52"/>
    </location>
</feature>
<accession>A0A8I1GA89</accession>